<accession>A0ABR3KD30</accession>
<protein>
    <recommendedName>
        <fullName evidence="1">RNA-directed DNA polymerase</fullName>
        <ecNumber evidence="1">2.7.7.49</ecNumber>
    </recommendedName>
</protein>
<dbReference type="Gene3D" id="1.10.340.70">
    <property type="match status" value="1"/>
</dbReference>
<evidence type="ECO:0000256" key="1">
    <source>
        <dbReference type="ARBA" id="ARBA00012493"/>
    </source>
</evidence>
<comment type="caution">
    <text evidence="3">The sequence shown here is derived from an EMBL/GenBank/DDBJ whole genome shotgun (WGS) entry which is preliminary data.</text>
</comment>
<dbReference type="Proteomes" id="UP001558632">
    <property type="component" value="Unassembled WGS sequence"/>
</dbReference>
<dbReference type="InterPro" id="IPR050951">
    <property type="entry name" value="Retrovirus_Pol_polyprotein"/>
</dbReference>
<proteinExistence type="predicted"/>
<evidence type="ECO:0000313" key="3">
    <source>
        <dbReference type="EMBL" id="KAL1235308.1"/>
    </source>
</evidence>
<evidence type="ECO:0000259" key="2">
    <source>
        <dbReference type="Pfam" id="PF17921"/>
    </source>
</evidence>
<reference evidence="3 4" key="1">
    <citation type="submission" date="2024-07" db="EMBL/GenBank/DDBJ databases">
        <title>Enhanced genomic and transcriptomic resources for Trichinella pseudospiralis and T. spiralis underpin the discovery of pronounced molecular differences between stages and species.</title>
        <authorList>
            <person name="Pasi K.K."/>
            <person name="La Rosa G."/>
            <person name="Gomez-Morales M.A."/>
            <person name="Tosini F."/>
            <person name="Sumanam S."/>
            <person name="Young N.D."/>
            <person name="Chang B.C."/>
            <person name="Robin G.B."/>
        </authorList>
    </citation>
    <scope>NUCLEOTIDE SEQUENCE [LARGE SCALE GENOMIC DNA]</scope>
    <source>
        <strain evidence="3">ISS534</strain>
    </source>
</reference>
<sequence>MPVNGNAPALCRVSSPFAVNGDLKIWLLRLDDYFEENAIPDCYEALADYLCRRFGKAECPDANYLKFQQRPDETVQFGKLLRDLARLAAIQDDTWVPDVLQPVHDSPETGHLGIEKILERLRRRFYWPGQREDVGDWCASCDDCAQRKISTSSKPKWSETISTKDKEAARAVYALVDHAIQNPEQRPTDRRETVRFLRSFTAPSSAERMSLNWSPECKSAFTTQKEKLTTSPVLGFLNLDTSFILDVEQRCSSWRCTEKNLWRTRPYSYLRQ</sequence>
<dbReference type="EC" id="2.7.7.49" evidence="1"/>
<dbReference type="EMBL" id="JBEUSY010000377">
    <property type="protein sequence ID" value="KAL1235308.1"/>
    <property type="molecule type" value="Genomic_DNA"/>
</dbReference>
<organism evidence="3 4">
    <name type="scientific">Trichinella spiralis</name>
    <name type="common">Trichina worm</name>
    <dbReference type="NCBI Taxonomy" id="6334"/>
    <lineage>
        <taxon>Eukaryota</taxon>
        <taxon>Metazoa</taxon>
        <taxon>Ecdysozoa</taxon>
        <taxon>Nematoda</taxon>
        <taxon>Enoplea</taxon>
        <taxon>Dorylaimia</taxon>
        <taxon>Trichinellida</taxon>
        <taxon>Trichinellidae</taxon>
        <taxon>Trichinella</taxon>
    </lineage>
</organism>
<evidence type="ECO:0000313" key="4">
    <source>
        <dbReference type="Proteomes" id="UP001558632"/>
    </source>
</evidence>
<gene>
    <name evidence="3" type="ORF">TSPI_04300</name>
</gene>
<dbReference type="InterPro" id="IPR041588">
    <property type="entry name" value="Integrase_H2C2"/>
</dbReference>
<keyword evidence="4" id="KW-1185">Reference proteome</keyword>
<dbReference type="Pfam" id="PF17921">
    <property type="entry name" value="Integrase_H2C2"/>
    <property type="match status" value="1"/>
</dbReference>
<dbReference type="PANTHER" id="PTHR37984:SF5">
    <property type="entry name" value="PROTEIN NYNRIN-LIKE"/>
    <property type="match status" value="1"/>
</dbReference>
<dbReference type="PANTHER" id="PTHR37984">
    <property type="entry name" value="PROTEIN CBG26694"/>
    <property type="match status" value="1"/>
</dbReference>
<name>A0ABR3KD30_TRISP</name>
<feature type="domain" description="Integrase zinc-binding" evidence="2">
    <location>
        <begin position="95"/>
        <end position="149"/>
    </location>
</feature>